<organism evidence="2 3">
    <name type="scientific">Tenacibaculum adriaticum</name>
    <dbReference type="NCBI Taxonomy" id="413713"/>
    <lineage>
        <taxon>Bacteria</taxon>
        <taxon>Pseudomonadati</taxon>
        <taxon>Bacteroidota</taxon>
        <taxon>Flavobacteriia</taxon>
        <taxon>Flavobacteriales</taxon>
        <taxon>Flavobacteriaceae</taxon>
        <taxon>Tenacibaculum</taxon>
    </lineage>
</organism>
<sequence length="146" mass="16307">MEEYQERSWFSKNWPWALPLGCCSGCLLLFILFIGGIGTAVFGVFSELKEATPIEEILITVNKNPKATAILGTNIVSDGFPSGNISLNNNDREVAFTIPVKGSKVEGVLTVNGIRVDKKWFYEDLYVTIKETQEQINLLEKALEDF</sequence>
<evidence type="ECO:0000313" key="2">
    <source>
        <dbReference type="EMBL" id="TYP99995.1"/>
    </source>
</evidence>
<protein>
    <submittedName>
        <fullName evidence="2">Cytochrome oxidase complex assembly protein 1</fullName>
    </submittedName>
</protein>
<dbReference type="EMBL" id="VNIA01000001">
    <property type="protein sequence ID" value="TYP99995.1"/>
    <property type="molecule type" value="Genomic_DNA"/>
</dbReference>
<keyword evidence="3" id="KW-1185">Reference proteome</keyword>
<proteinExistence type="predicted"/>
<dbReference type="InterPro" id="IPR014807">
    <property type="entry name" value="Coa1"/>
</dbReference>
<dbReference type="OrthoDB" id="1178263at2"/>
<comment type="caution">
    <text evidence="2">The sequence shown here is derived from an EMBL/GenBank/DDBJ whole genome shotgun (WGS) entry which is preliminary data.</text>
</comment>
<evidence type="ECO:0000256" key="1">
    <source>
        <dbReference type="SAM" id="Phobius"/>
    </source>
</evidence>
<keyword evidence="1" id="KW-0472">Membrane</keyword>
<feature type="transmembrane region" description="Helical" evidence="1">
    <location>
        <begin position="16"/>
        <end position="45"/>
    </location>
</feature>
<dbReference type="Pfam" id="PF08695">
    <property type="entry name" value="Coa1"/>
    <property type="match status" value="1"/>
</dbReference>
<reference evidence="2 3" key="1">
    <citation type="submission" date="2019-07" db="EMBL/GenBank/DDBJ databases">
        <title>Genomic Encyclopedia of Type Strains, Phase IV (KMG-IV): sequencing the most valuable type-strain genomes for metagenomic binning, comparative biology and taxonomic classification.</title>
        <authorList>
            <person name="Goeker M."/>
        </authorList>
    </citation>
    <scope>NUCLEOTIDE SEQUENCE [LARGE SCALE GENOMIC DNA]</scope>
    <source>
        <strain evidence="2 3">DSM 18961</strain>
    </source>
</reference>
<gene>
    <name evidence="2" type="ORF">C7447_101603</name>
</gene>
<accession>A0A5S5DVY0</accession>
<evidence type="ECO:0000313" key="3">
    <source>
        <dbReference type="Proteomes" id="UP000323136"/>
    </source>
</evidence>
<dbReference type="AlphaFoldDB" id="A0A5S5DVY0"/>
<name>A0A5S5DVY0_9FLAO</name>
<keyword evidence="1" id="KW-1133">Transmembrane helix</keyword>
<dbReference type="Proteomes" id="UP000323136">
    <property type="component" value="Unassembled WGS sequence"/>
</dbReference>
<dbReference type="RefSeq" id="WP_148868686.1">
    <property type="nucleotide sequence ID" value="NZ_VNIA01000001.1"/>
</dbReference>
<keyword evidence="1" id="KW-0812">Transmembrane</keyword>